<evidence type="ECO:0000256" key="3">
    <source>
        <dbReference type="ARBA" id="ARBA00022553"/>
    </source>
</evidence>
<comment type="catalytic activity">
    <reaction evidence="1">
        <text>ATP + protein L-histidine = ADP + protein N-phospho-L-histidine.</text>
        <dbReference type="EC" id="2.7.13.3"/>
    </reaction>
</comment>
<dbReference type="PANTHER" id="PTHR43547">
    <property type="entry name" value="TWO-COMPONENT HISTIDINE KINASE"/>
    <property type="match status" value="1"/>
</dbReference>
<sequence>MTIALSILIVILLLYIIYVRRKTKQDIDEFTESIINRDFSRKSPRFQSITDAFLNLAAEKEAQQHYLKEMLELVDTGILAYDVETHESLWMNDSFTTMLNIPHIKNINWLKKLNENLFNELLDIPVNKSTLITIHARKQTIKTMTNASVFQTGGKTYKLIAFHNVSATMEEVESGAWKGLLNVMTHEIMNSIVPVSSLSDTLRRKIHTLKENVSEPSTTNLEDMELAMDTIHRRSEGLLRFAETYRNLSQKIVPDMKSYNLYDLLSSVHSLMNPSLQQKGIAFTLKTNAPEVTAFMDRDLIEQVIINFITNATYATSEKKNPQIHLFSGYDSEGHPYITVADNGRGIPDSIRDKIFIPFFSTKKNGNGIGLSISREIVKLHNGKLHVQSQEKEGSAFTILFSKKLQTFQQVCHFIDGS</sequence>
<keyword evidence="3" id="KW-0597">Phosphoprotein</keyword>
<dbReference type="InterPro" id="IPR036890">
    <property type="entry name" value="HATPase_C_sf"/>
</dbReference>
<dbReference type="SUPFAM" id="SSF55874">
    <property type="entry name" value="ATPase domain of HSP90 chaperone/DNA topoisomerase II/histidine kinase"/>
    <property type="match status" value="1"/>
</dbReference>
<dbReference type="Pfam" id="PF02518">
    <property type="entry name" value="HATPase_c"/>
    <property type="match status" value="1"/>
</dbReference>
<dbReference type="InterPro" id="IPR003594">
    <property type="entry name" value="HATPase_dom"/>
</dbReference>
<feature type="domain" description="Histidine kinase" evidence="4">
    <location>
        <begin position="183"/>
        <end position="405"/>
    </location>
</feature>
<dbReference type="Proteomes" id="UP000033047">
    <property type="component" value="Unassembled WGS sequence"/>
</dbReference>
<accession>A0A0F5JB72</accession>
<dbReference type="PANTHER" id="PTHR43547:SF2">
    <property type="entry name" value="HYBRID SIGNAL TRANSDUCTION HISTIDINE KINASE C"/>
    <property type="match status" value="1"/>
</dbReference>
<evidence type="ECO:0000256" key="1">
    <source>
        <dbReference type="ARBA" id="ARBA00000085"/>
    </source>
</evidence>
<dbReference type="InterPro" id="IPR005467">
    <property type="entry name" value="His_kinase_dom"/>
</dbReference>
<dbReference type="PROSITE" id="PS50109">
    <property type="entry name" value="HIS_KIN"/>
    <property type="match status" value="1"/>
</dbReference>
<dbReference type="CDD" id="cd00075">
    <property type="entry name" value="HATPase"/>
    <property type="match status" value="1"/>
</dbReference>
<dbReference type="AlphaFoldDB" id="A0A0F5JB72"/>
<reference evidence="5 6" key="1">
    <citation type="submission" date="2013-04" db="EMBL/GenBank/DDBJ databases">
        <title>The Genome Sequence of Parabacteroides goldsteinii DSM 19448.</title>
        <authorList>
            <consortium name="The Broad Institute Genomics Platform"/>
            <person name="Earl A."/>
            <person name="Ward D."/>
            <person name="Feldgarden M."/>
            <person name="Gevers D."/>
            <person name="Martens E."/>
            <person name="Sakamoto M."/>
            <person name="Benno Y."/>
            <person name="Song Y."/>
            <person name="Liu C."/>
            <person name="Lee J."/>
            <person name="Bolanos M."/>
            <person name="Vaisanen M.L."/>
            <person name="Finegold S.M."/>
            <person name="Walker B."/>
            <person name="Young S."/>
            <person name="Zeng Q."/>
            <person name="Gargeya S."/>
            <person name="Fitzgerald M."/>
            <person name="Haas B."/>
            <person name="Abouelleil A."/>
            <person name="Allen A.W."/>
            <person name="Alvarado L."/>
            <person name="Arachchi H.M."/>
            <person name="Berlin A.M."/>
            <person name="Chapman S.B."/>
            <person name="Gainer-Dewar J."/>
            <person name="Goldberg J."/>
            <person name="Griggs A."/>
            <person name="Gujja S."/>
            <person name="Hansen M."/>
            <person name="Howarth C."/>
            <person name="Imamovic A."/>
            <person name="Ireland A."/>
            <person name="Larimer J."/>
            <person name="McCowan C."/>
            <person name="Murphy C."/>
            <person name="Pearson M."/>
            <person name="Poon T.W."/>
            <person name="Priest M."/>
            <person name="Roberts A."/>
            <person name="Saif S."/>
            <person name="Shea T."/>
            <person name="Sisk P."/>
            <person name="Sykes S."/>
            <person name="Wortman J."/>
            <person name="Nusbaum C."/>
            <person name="Birren B."/>
        </authorList>
    </citation>
    <scope>NUCLEOTIDE SEQUENCE [LARGE SCALE GENOMIC DNA]</scope>
    <source>
        <strain evidence="5 6">DSM 19448</strain>
    </source>
</reference>
<dbReference type="EMBL" id="AQHV01000013">
    <property type="protein sequence ID" value="KKB54677.1"/>
    <property type="molecule type" value="Genomic_DNA"/>
</dbReference>
<proteinExistence type="predicted"/>
<dbReference type="GO" id="GO:0000155">
    <property type="term" value="F:phosphorelay sensor kinase activity"/>
    <property type="evidence" value="ECO:0007669"/>
    <property type="project" value="TreeGrafter"/>
</dbReference>
<dbReference type="SMART" id="SM00387">
    <property type="entry name" value="HATPase_c"/>
    <property type="match status" value="1"/>
</dbReference>
<dbReference type="Gene3D" id="3.30.565.10">
    <property type="entry name" value="Histidine kinase-like ATPase, C-terminal domain"/>
    <property type="match status" value="1"/>
</dbReference>
<evidence type="ECO:0000313" key="6">
    <source>
        <dbReference type="Proteomes" id="UP000033047"/>
    </source>
</evidence>
<comment type="caution">
    <text evidence="5">The sequence shown here is derived from an EMBL/GenBank/DDBJ whole genome shotgun (WGS) entry which is preliminary data.</text>
</comment>
<dbReference type="PATRIC" id="fig|927665.4.peg.2875"/>
<dbReference type="HOGENOM" id="CLU_000445_114_4_10"/>
<dbReference type="InterPro" id="IPR004358">
    <property type="entry name" value="Sig_transdc_His_kin-like_C"/>
</dbReference>
<name>A0A0F5JB72_9BACT</name>
<protein>
    <recommendedName>
        <fullName evidence="2">histidine kinase</fullName>
        <ecNumber evidence="2">2.7.13.3</ecNumber>
    </recommendedName>
</protein>
<evidence type="ECO:0000259" key="4">
    <source>
        <dbReference type="PROSITE" id="PS50109"/>
    </source>
</evidence>
<dbReference type="EC" id="2.7.13.3" evidence="2"/>
<gene>
    <name evidence="5" type="ORF">HMPREF1535_02799</name>
</gene>
<dbReference type="STRING" id="927665.HMPREF1535_02799"/>
<organism evidence="5 6">
    <name type="scientific">Parabacteroides goldsteinii DSM 19448 = WAL 12034</name>
    <dbReference type="NCBI Taxonomy" id="927665"/>
    <lineage>
        <taxon>Bacteria</taxon>
        <taxon>Pseudomonadati</taxon>
        <taxon>Bacteroidota</taxon>
        <taxon>Bacteroidia</taxon>
        <taxon>Bacteroidales</taxon>
        <taxon>Tannerellaceae</taxon>
        <taxon>Parabacteroides</taxon>
    </lineage>
</organism>
<dbReference type="RefSeq" id="WP_046146594.1">
    <property type="nucleotide sequence ID" value="NZ_KQ033913.1"/>
</dbReference>
<dbReference type="PRINTS" id="PR00344">
    <property type="entry name" value="BCTRLSENSOR"/>
</dbReference>
<evidence type="ECO:0000313" key="5">
    <source>
        <dbReference type="EMBL" id="KKB54677.1"/>
    </source>
</evidence>
<evidence type="ECO:0000256" key="2">
    <source>
        <dbReference type="ARBA" id="ARBA00012438"/>
    </source>
</evidence>